<name>A0A5C5Z3R9_9BACT</name>
<dbReference type="GO" id="GO:0022857">
    <property type="term" value="F:transmembrane transporter activity"/>
    <property type="evidence" value="ECO:0007669"/>
    <property type="project" value="InterPro"/>
</dbReference>
<evidence type="ECO:0000313" key="8">
    <source>
        <dbReference type="Proteomes" id="UP000315010"/>
    </source>
</evidence>
<feature type="transmembrane region" description="Helical" evidence="6">
    <location>
        <begin position="283"/>
        <end position="306"/>
    </location>
</feature>
<feature type="transmembrane region" description="Helical" evidence="6">
    <location>
        <begin position="80"/>
        <end position="97"/>
    </location>
</feature>
<evidence type="ECO:0000256" key="6">
    <source>
        <dbReference type="SAM" id="Phobius"/>
    </source>
</evidence>
<dbReference type="AlphaFoldDB" id="A0A5C5Z3R9"/>
<evidence type="ECO:0000256" key="2">
    <source>
        <dbReference type="ARBA" id="ARBA00022475"/>
    </source>
</evidence>
<dbReference type="PANTHER" id="PTHR32196">
    <property type="entry name" value="ABC TRANSPORTER PERMEASE PROTEIN YPHD-RELATED-RELATED"/>
    <property type="match status" value="1"/>
</dbReference>
<dbReference type="EMBL" id="SJPJ01000001">
    <property type="protein sequence ID" value="TWT81954.1"/>
    <property type="molecule type" value="Genomic_DNA"/>
</dbReference>
<organism evidence="7 8">
    <name type="scientific">Novipirellula herctigrandis</name>
    <dbReference type="NCBI Taxonomy" id="2527986"/>
    <lineage>
        <taxon>Bacteria</taxon>
        <taxon>Pseudomonadati</taxon>
        <taxon>Planctomycetota</taxon>
        <taxon>Planctomycetia</taxon>
        <taxon>Pirellulales</taxon>
        <taxon>Pirellulaceae</taxon>
        <taxon>Novipirellula</taxon>
    </lineage>
</organism>
<dbReference type="Pfam" id="PF02653">
    <property type="entry name" value="BPD_transp_2"/>
    <property type="match status" value="1"/>
</dbReference>
<feature type="transmembrane region" description="Helical" evidence="6">
    <location>
        <begin position="55"/>
        <end position="74"/>
    </location>
</feature>
<proteinExistence type="predicted"/>
<reference evidence="7 8" key="1">
    <citation type="submission" date="2019-02" db="EMBL/GenBank/DDBJ databases">
        <title>Deep-cultivation of Planctomycetes and their phenomic and genomic characterization uncovers novel biology.</title>
        <authorList>
            <person name="Wiegand S."/>
            <person name="Jogler M."/>
            <person name="Boedeker C."/>
            <person name="Pinto D."/>
            <person name="Vollmers J."/>
            <person name="Rivas-Marin E."/>
            <person name="Kohn T."/>
            <person name="Peeters S.H."/>
            <person name="Heuer A."/>
            <person name="Rast P."/>
            <person name="Oberbeckmann S."/>
            <person name="Bunk B."/>
            <person name="Jeske O."/>
            <person name="Meyerdierks A."/>
            <person name="Storesund J.E."/>
            <person name="Kallscheuer N."/>
            <person name="Luecker S."/>
            <person name="Lage O.M."/>
            <person name="Pohl T."/>
            <person name="Merkel B.J."/>
            <person name="Hornburger P."/>
            <person name="Mueller R.-W."/>
            <person name="Bruemmer F."/>
            <person name="Labrenz M."/>
            <person name="Spormann A.M."/>
            <person name="Op Den Camp H."/>
            <person name="Overmann J."/>
            <person name="Amann R."/>
            <person name="Jetten M.S.M."/>
            <person name="Mascher T."/>
            <person name="Medema M.H."/>
            <person name="Devos D.P."/>
            <person name="Kaster A.-K."/>
            <person name="Ovreas L."/>
            <person name="Rohde M."/>
            <person name="Galperin M.Y."/>
            <person name="Jogler C."/>
        </authorList>
    </citation>
    <scope>NUCLEOTIDE SEQUENCE [LARGE SCALE GENOMIC DNA]</scope>
    <source>
        <strain evidence="7 8">CA13</strain>
    </source>
</reference>
<keyword evidence="2" id="KW-1003">Cell membrane</keyword>
<feature type="transmembrane region" description="Helical" evidence="6">
    <location>
        <begin position="228"/>
        <end position="249"/>
    </location>
</feature>
<comment type="subcellular location">
    <subcellularLocation>
        <location evidence="1">Cell membrane</location>
        <topology evidence="1">Multi-pass membrane protein</topology>
    </subcellularLocation>
</comment>
<feature type="transmembrane region" description="Helical" evidence="6">
    <location>
        <begin position="17"/>
        <end position="34"/>
    </location>
</feature>
<feature type="transmembrane region" description="Helical" evidence="6">
    <location>
        <begin position="255"/>
        <end position="276"/>
    </location>
</feature>
<evidence type="ECO:0000256" key="5">
    <source>
        <dbReference type="ARBA" id="ARBA00023136"/>
    </source>
</evidence>
<evidence type="ECO:0000313" key="7">
    <source>
        <dbReference type="EMBL" id="TWT81954.1"/>
    </source>
</evidence>
<dbReference type="RefSeq" id="WP_419194414.1">
    <property type="nucleotide sequence ID" value="NZ_SJPJ01000001.1"/>
</dbReference>
<keyword evidence="4 6" id="KW-1133">Transmembrane helix</keyword>
<keyword evidence="3 6" id="KW-0812">Transmembrane</keyword>
<gene>
    <name evidence="7" type="primary">ytfT</name>
    <name evidence="7" type="ORF">CA13_34090</name>
</gene>
<dbReference type="Proteomes" id="UP000315010">
    <property type="component" value="Unassembled WGS sequence"/>
</dbReference>
<dbReference type="GO" id="GO:0005886">
    <property type="term" value="C:plasma membrane"/>
    <property type="evidence" value="ECO:0007669"/>
    <property type="project" value="UniProtKB-SubCell"/>
</dbReference>
<feature type="transmembrane region" description="Helical" evidence="6">
    <location>
        <begin position="176"/>
        <end position="197"/>
    </location>
</feature>
<dbReference type="InterPro" id="IPR001851">
    <property type="entry name" value="ABC_transp_permease"/>
</dbReference>
<comment type="caution">
    <text evidence="7">The sequence shown here is derived from an EMBL/GenBank/DDBJ whole genome shotgun (WGS) entry which is preliminary data.</text>
</comment>
<keyword evidence="5 6" id="KW-0472">Membrane</keyword>
<evidence type="ECO:0000256" key="1">
    <source>
        <dbReference type="ARBA" id="ARBA00004651"/>
    </source>
</evidence>
<sequence>MTIDPPNPIRRITTSPLFWPLLGLVLLLIFNAIFTPSFFNLEIRDGHLYGSMVDVLNRGSIGIIIAIGMTLVIATGGVDLSVGSIMAISGAVAALMLTESNVSLWGVIPCALLAATIAGLLNGLLVAVVGIQPVVATLILMVCGRGIARFLTGEKVIALVDDHFSAAFDYLGNGHFLGMPFPVTIFVLLVLATLVVVRKTVLGLFIESVGSNEVASRAVGIQARTIKIGVYAFCGFCAGIAGLIDASNINAADTVNAGVFTELDAIFAVVVGGTALTGGRFTLVGSVVGALLLQTLLTTLYTFGFASDTAPVPKAIVIVGVCLLQSDAFRQKFRRRSAA</sequence>
<keyword evidence="8" id="KW-1185">Reference proteome</keyword>
<evidence type="ECO:0000256" key="4">
    <source>
        <dbReference type="ARBA" id="ARBA00022989"/>
    </source>
</evidence>
<dbReference type="CDD" id="cd06579">
    <property type="entry name" value="TM_PBP1_transp_AraH_like"/>
    <property type="match status" value="1"/>
</dbReference>
<protein>
    <submittedName>
        <fullName evidence="7">Inner membrane ABC transporter permease protein YtfT</fullName>
    </submittedName>
</protein>
<dbReference type="PANTHER" id="PTHR32196:SF19">
    <property type="entry name" value="GALACTOFURANOSE TRANSPORTER PERMEASE PROTEIN YTFT"/>
    <property type="match status" value="1"/>
</dbReference>
<evidence type="ECO:0000256" key="3">
    <source>
        <dbReference type="ARBA" id="ARBA00022692"/>
    </source>
</evidence>
<feature type="transmembrane region" description="Helical" evidence="6">
    <location>
        <begin position="104"/>
        <end position="131"/>
    </location>
</feature>
<accession>A0A5C5Z3R9</accession>